<dbReference type="GO" id="GO:0022857">
    <property type="term" value="F:transmembrane transporter activity"/>
    <property type="evidence" value="ECO:0007669"/>
    <property type="project" value="InterPro"/>
</dbReference>
<dbReference type="PANTHER" id="PTHR30558">
    <property type="entry name" value="EXBD MEMBRANE COMPONENT OF PMF-DRIVEN MACROMOLECULE IMPORT SYSTEM"/>
    <property type="match status" value="1"/>
</dbReference>
<protein>
    <submittedName>
        <fullName evidence="12">Biopolymer transporter ExbD</fullName>
    </submittedName>
</protein>
<keyword evidence="5" id="KW-0997">Cell inner membrane</keyword>
<dbReference type="Gene3D" id="3.30.420.270">
    <property type="match status" value="1"/>
</dbReference>
<proteinExistence type="inferred from homology"/>
<dbReference type="EMBL" id="JAAYEE010000081">
    <property type="protein sequence ID" value="NLW34788.1"/>
    <property type="molecule type" value="Genomic_DNA"/>
</dbReference>
<evidence type="ECO:0000256" key="10">
    <source>
        <dbReference type="RuleBase" id="RU003879"/>
    </source>
</evidence>
<keyword evidence="7 10" id="KW-0653">Protein transport</keyword>
<evidence type="ECO:0000256" key="5">
    <source>
        <dbReference type="ARBA" id="ARBA00022519"/>
    </source>
</evidence>
<dbReference type="InterPro" id="IPR003400">
    <property type="entry name" value="ExbD"/>
</dbReference>
<evidence type="ECO:0000256" key="4">
    <source>
        <dbReference type="ARBA" id="ARBA00022475"/>
    </source>
</evidence>
<evidence type="ECO:0000256" key="7">
    <source>
        <dbReference type="ARBA" id="ARBA00022927"/>
    </source>
</evidence>
<dbReference type="GO" id="GO:0005886">
    <property type="term" value="C:plasma membrane"/>
    <property type="evidence" value="ECO:0007669"/>
    <property type="project" value="UniProtKB-SubCell"/>
</dbReference>
<dbReference type="GO" id="GO:0015031">
    <property type="term" value="P:protein transport"/>
    <property type="evidence" value="ECO:0007669"/>
    <property type="project" value="UniProtKB-KW"/>
</dbReference>
<evidence type="ECO:0000256" key="9">
    <source>
        <dbReference type="ARBA" id="ARBA00023136"/>
    </source>
</evidence>
<dbReference type="AlphaFoldDB" id="A0A971S044"/>
<keyword evidence="6 10" id="KW-0812">Transmembrane</keyword>
<comment type="caution">
    <text evidence="12">The sequence shown here is derived from an EMBL/GenBank/DDBJ whole genome shotgun (WGS) entry which is preliminary data.</text>
</comment>
<comment type="subcellular location">
    <subcellularLocation>
        <location evidence="1">Cell inner membrane</location>
        <topology evidence="1">Single-pass type II membrane protein</topology>
    </subcellularLocation>
    <subcellularLocation>
        <location evidence="10">Cell membrane</location>
        <topology evidence="10">Single-pass type II membrane protein</topology>
    </subcellularLocation>
</comment>
<evidence type="ECO:0000256" key="8">
    <source>
        <dbReference type="ARBA" id="ARBA00022989"/>
    </source>
</evidence>
<keyword evidence="4" id="KW-1003">Cell membrane</keyword>
<evidence type="ECO:0000313" key="13">
    <source>
        <dbReference type="Proteomes" id="UP000777265"/>
    </source>
</evidence>
<gene>
    <name evidence="12" type="ORF">GXY80_04805</name>
</gene>
<dbReference type="PANTHER" id="PTHR30558:SF12">
    <property type="entry name" value="BIOPOLYMER TRANSPORT PROTEIN EXBD"/>
    <property type="match status" value="1"/>
</dbReference>
<evidence type="ECO:0000256" key="3">
    <source>
        <dbReference type="ARBA" id="ARBA00022448"/>
    </source>
</evidence>
<evidence type="ECO:0000256" key="6">
    <source>
        <dbReference type="ARBA" id="ARBA00022692"/>
    </source>
</evidence>
<name>A0A971S044_9BACT</name>
<sequence length="135" mass="15009">MKADKRSGPLSDINIIPLVDVMLVLLIIFMIASPMMQYGTGVDIPRATAKPLPMKNEPQVVTITKEKQLLVNDKRVNLDDLKPTLQFIFATKDNREILLKADSSIAYGFVAHCMATIREAGVEEISLVTKPIEEN</sequence>
<keyword evidence="8 11" id="KW-1133">Transmembrane helix</keyword>
<evidence type="ECO:0000256" key="1">
    <source>
        <dbReference type="ARBA" id="ARBA00004249"/>
    </source>
</evidence>
<keyword evidence="9 11" id="KW-0472">Membrane</keyword>
<dbReference type="Proteomes" id="UP000777265">
    <property type="component" value="Unassembled WGS sequence"/>
</dbReference>
<reference evidence="12" key="1">
    <citation type="journal article" date="2020" name="Biotechnol. Biofuels">
        <title>New insights from the biogas microbiome by comprehensive genome-resolved metagenomics of nearly 1600 species originating from multiple anaerobic digesters.</title>
        <authorList>
            <person name="Campanaro S."/>
            <person name="Treu L."/>
            <person name="Rodriguez-R L.M."/>
            <person name="Kovalovszki A."/>
            <person name="Ziels R.M."/>
            <person name="Maus I."/>
            <person name="Zhu X."/>
            <person name="Kougias P.G."/>
            <person name="Basile A."/>
            <person name="Luo G."/>
            <person name="Schluter A."/>
            <person name="Konstantinidis K.T."/>
            <person name="Angelidaki I."/>
        </authorList>
    </citation>
    <scope>NUCLEOTIDE SEQUENCE</scope>
    <source>
        <strain evidence="12">AS06rmzACSIP_7</strain>
    </source>
</reference>
<dbReference type="Pfam" id="PF02472">
    <property type="entry name" value="ExbD"/>
    <property type="match status" value="1"/>
</dbReference>
<evidence type="ECO:0000256" key="11">
    <source>
        <dbReference type="SAM" id="Phobius"/>
    </source>
</evidence>
<accession>A0A971S044</accession>
<comment type="similarity">
    <text evidence="2 10">Belongs to the ExbD/TolR family.</text>
</comment>
<evidence type="ECO:0000313" key="12">
    <source>
        <dbReference type="EMBL" id="NLW34788.1"/>
    </source>
</evidence>
<evidence type="ECO:0000256" key="2">
    <source>
        <dbReference type="ARBA" id="ARBA00005811"/>
    </source>
</evidence>
<organism evidence="12 13">
    <name type="scientific">Syntrophorhabdus aromaticivorans</name>
    <dbReference type="NCBI Taxonomy" id="328301"/>
    <lineage>
        <taxon>Bacteria</taxon>
        <taxon>Pseudomonadati</taxon>
        <taxon>Thermodesulfobacteriota</taxon>
        <taxon>Syntrophorhabdia</taxon>
        <taxon>Syntrophorhabdales</taxon>
        <taxon>Syntrophorhabdaceae</taxon>
        <taxon>Syntrophorhabdus</taxon>
    </lineage>
</organism>
<reference evidence="12" key="2">
    <citation type="submission" date="2020-01" db="EMBL/GenBank/DDBJ databases">
        <authorList>
            <person name="Campanaro S."/>
        </authorList>
    </citation>
    <scope>NUCLEOTIDE SEQUENCE</scope>
    <source>
        <strain evidence="12">AS06rmzACSIP_7</strain>
    </source>
</reference>
<keyword evidence="3 10" id="KW-0813">Transport</keyword>
<feature type="transmembrane region" description="Helical" evidence="11">
    <location>
        <begin position="15"/>
        <end position="36"/>
    </location>
</feature>